<dbReference type="NCBIfam" id="NF007009">
    <property type="entry name" value="PRK09472.1"/>
    <property type="match status" value="1"/>
</dbReference>
<dbReference type="GO" id="GO:0009898">
    <property type="term" value="C:cytoplasmic side of plasma membrane"/>
    <property type="evidence" value="ECO:0007669"/>
    <property type="project" value="UniProtKB-UniRule"/>
</dbReference>
<evidence type="ECO:0000313" key="13">
    <source>
        <dbReference type="Proteomes" id="UP000274211"/>
    </source>
</evidence>
<dbReference type="Pfam" id="PF14450">
    <property type="entry name" value="FtsA"/>
    <property type="match status" value="1"/>
</dbReference>
<comment type="subcellular location">
    <subcellularLocation>
        <location evidence="5">Cell membrane</location>
        <topology evidence="5">Peripheral membrane protein</topology>
        <orientation evidence="5">Cytoplasmic side</orientation>
    </subcellularLocation>
    <text evidence="5">Localizes to the Z ring in an FtsZ-dependent manner. Targeted to the membrane through a conserved C-terminal amphipathic helix.</text>
</comment>
<feature type="domain" description="SHS2" evidence="7">
    <location>
        <begin position="10"/>
        <end position="196"/>
    </location>
</feature>
<dbReference type="InterPro" id="IPR020823">
    <property type="entry name" value="Cell_div_FtsA"/>
</dbReference>
<evidence type="ECO:0000313" key="11">
    <source>
        <dbReference type="Proteomes" id="UP000092746"/>
    </source>
</evidence>
<accession>A0A0K1N3G5</accession>
<keyword evidence="4 5" id="KW-0131">Cell cycle</keyword>
<dbReference type="PANTHER" id="PTHR32432:SF4">
    <property type="entry name" value="CELL DIVISION PROTEIN FTSA"/>
    <property type="match status" value="1"/>
</dbReference>
<evidence type="ECO:0000313" key="8">
    <source>
        <dbReference type="EMBL" id="OBY53947.1"/>
    </source>
</evidence>
<evidence type="ECO:0000313" key="12">
    <source>
        <dbReference type="Proteomes" id="UP000253728"/>
    </source>
</evidence>
<dbReference type="Gene3D" id="3.30.420.40">
    <property type="match status" value="1"/>
</dbReference>
<dbReference type="Proteomes" id="UP000092746">
    <property type="component" value="Unassembled WGS sequence"/>
</dbReference>
<gene>
    <name evidence="5 10" type="primary">ftsA</name>
    <name evidence="8" type="ORF">BBB52_00380</name>
    <name evidence="9" type="ORF">DOL88_05745</name>
    <name evidence="10" type="ORF">NCTC5908_02234</name>
</gene>
<reference evidence="9 13" key="3">
    <citation type="journal article" date="2019" name="J. Oral Microbiol.">
        <title>Role of OmpA1 and OmpA2 in Aggregatibacter actinomycetemcomitans and Aggregatibacter aphrophilus serum resistance.</title>
        <authorList>
            <person name="Lindholm M."/>
            <person name="Min Aung K."/>
            <person name="Nyunt Wai S."/>
            <person name="Oscarsson J."/>
        </authorList>
    </citation>
    <scope>NUCLEOTIDE SEQUENCE [LARGE SCALE GENOMIC DNA]</scope>
    <source>
        <strain evidence="9 13">HK83</strain>
    </source>
</reference>
<dbReference type="InterPro" id="IPR043129">
    <property type="entry name" value="ATPase_NBD"/>
</dbReference>
<dbReference type="STRING" id="732.ADJ80_05565"/>
<evidence type="ECO:0000313" key="10">
    <source>
        <dbReference type="EMBL" id="SSZ30407.1"/>
    </source>
</evidence>
<comment type="subunit">
    <text evidence="5">Self-interacts. Interacts with FtsZ.</text>
</comment>
<dbReference type="Proteomes" id="UP000274211">
    <property type="component" value="Unassembled WGS sequence"/>
</dbReference>
<keyword evidence="1 5" id="KW-1003">Cell membrane</keyword>
<proteinExistence type="inferred from homology"/>
<dbReference type="eggNOG" id="COG0849">
    <property type="taxonomic scope" value="Bacteria"/>
</dbReference>
<dbReference type="Pfam" id="PF02491">
    <property type="entry name" value="SHS2_FTSA"/>
    <property type="match status" value="1"/>
</dbReference>
<name>A0A0K1N3G5_AGGAP</name>
<dbReference type="EMBL" id="UFSP01000004">
    <property type="protein sequence ID" value="SSZ30407.1"/>
    <property type="molecule type" value="Genomic_DNA"/>
</dbReference>
<sequence>MSKIVESKTIVGLEVGTSKVVAVVGEVLPDGVVNVLGVGSCPSKGIDKGSITDLNAVVTSIQRAIEAAESVADCRIMSVTLAITGEHIQSLNENGFVPIAEGEVTQDEIDSAIHTASSVKMPEGLSLLHIIPQEFAVDKQMNIKNPLGLQGVRLKAQTHLIACHQDWLNNLKKAVERCKLKVDKIVFSGLASSYSVLTEDEKDLGVCLIDFGAGTMDIMVYINGALRFSKVIPYAGNRVTDDIAYACATSRMEAESIKVNHGSAFSPPKHHADKKIEVSSIGGRGPRTLTRDQLSIVTSARYKELLGLVKNELLYLKADLDSKNMKCELIAGIVITGGGAQIEDLKECAAEVFGTHAQVRVGSPLNITGLTDYVNKPQYATVIGLLQYEHSNEDEGPINEEHSGGGFLSACGNVVKKIFNKVRSEF</sequence>
<dbReference type="RefSeq" id="WP_005704239.1">
    <property type="nucleotide sequence ID" value="NZ_CAUUMV010000021.1"/>
</dbReference>
<evidence type="ECO:0000256" key="6">
    <source>
        <dbReference type="PIRNR" id="PIRNR003101"/>
    </source>
</evidence>
<evidence type="ECO:0000313" key="9">
    <source>
        <dbReference type="EMBL" id="RMW85979.1"/>
    </source>
</evidence>
<dbReference type="GO" id="GO:0032153">
    <property type="term" value="C:cell division site"/>
    <property type="evidence" value="ECO:0007669"/>
    <property type="project" value="UniProtKB-UniRule"/>
</dbReference>
<evidence type="ECO:0000259" key="7">
    <source>
        <dbReference type="SMART" id="SM00842"/>
    </source>
</evidence>
<evidence type="ECO:0000256" key="4">
    <source>
        <dbReference type="ARBA" id="ARBA00023306"/>
    </source>
</evidence>
<dbReference type="FunFam" id="3.30.1490.110:FF:000001">
    <property type="entry name" value="Cell division protein FtsA"/>
    <property type="match status" value="1"/>
</dbReference>
<dbReference type="SUPFAM" id="SSF53067">
    <property type="entry name" value="Actin-like ATPase domain"/>
    <property type="match status" value="2"/>
</dbReference>
<dbReference type="GeneID" id="49635204"/>
<dbReference type="NCBIfam" id="TIGR01174">
    <property type="entry name" value="ftsA"/>
    <property type="match status" value="1"/>
</dbReference>
<evidence type="ECO:0000256" key="1">
    <source>
        <dbReference type="ARBA" id="ARBA00022475"/>
    </source>
</evidence>
<comment type="function">
    <text evidence="5 6">Cell division protein that is involved in the assembly of the Z ring. May serve as a membrane anchor for the Z ring.</text>
</comment>
<evidence type="ECO:0000256" key="3">
    <source>
        <dbReference type="ARBA" id="ARBA00023136"/>
    </source>
</evidence>
<evidence type="ECO:0000256" key="5">
    <source>
        <dbReference type="HAMAP-Rule" id="MF_02033"/>
    </source>
</evidence>
<dbReference type="Gene3D" id="3.30.1490.110">
    <property type="match status" value="1"/>
</dbReference>
<keyword evidence="13" id="KW-1185">Reference proteome</keyword>
<protein>
    <recommendedName>
        <fullName evidence="5 6">Cell division protein FtsA</fullName>
    </recommendedName>
</protein>
<dbReference type="EMBL" id="MAQE01000001">
    <property type="protein sequence ID" value="OBY53947.1"/>
    <property type="molecule type" value="Genomic_DNA"/>
</dbReference>
<reference evidence="8 11" key="1">
    <citation type="submission" date="2016-06" db="EMBL/GenBank/DDBJ databases">
        <title>Simultaneous identification of Haemophilus influenzae and Haemophilus haemolyticus using TaqMan real-time PCR.</title>
        <authorList>
            <person name="Price E.P."/>
            <person name="Sarovich D.S."/>
            <person name="Harris T."/>
            <person name="Spargo J.C."/>
            <person name="Nosworthy E."/>
            <person name="Beissbarth J."/>
            <person name="Smith-Vaughan H."/>
        </authorList>
    </citation>
    <scope>NUCLEOTIDE SEQUENCE [LARGE SCALE GENOMIC DNA]</scope>
    <source>
        <strain evidence="8 11">ATCC 7901</strain>
    </source>
</reference>
<dbReference type="CDD" id="cd24048">
    <property type="entry name" value="ASKHA_NBD_FtsA"/>
    <property type="match status" value="1"/>
</dbReference>
<dbReference type="InterPro" id="IPR003494">
    <property type="entry name" value="SHS2_FtsA"/>
</dbReference>
<dbReference type="KEGG" id="aaz:ADJ80_05565"/>
<dbReference type="SMART" id="SM00842">
    <property type="entry name" value="FtsA"/>
    <property type="match status" value="1"/>
</dbReference>
<organism evidence="10 12">
    <name type="scientific">Aggregatibacter aphrophilus</name>
    <name type="common">Haemophilus aphrophilus</name>
    <dbReference type="NCBI Taxonomy" id="732"/>
    <lineage>
        <taxon>Bacteria</taxon>
        <taxon>Pseudomonadati</taxon>
        <taxon>Pseudomonadota</taxon>
        <taxon>Gammaproteobacteria</taxon>
        <taxon>Pasteurellales</taxon>
        <taxon>Pasteurellaceae</taxon>
        <taxon>Aggregatibacter</taxon>
    </lineage>
</organism>
<keyword evidence="2 5" id="KW-0132">Cell division</keyword>
<keyword evidence="3 5" id="KW-0472">Membrane</keyword>
<dbReference type="GO" id="GO:0043093">
    <property type="term" value="P:FtsZ-dependent cytokinesis"/>
    <property type="evidence" value="ECO:0007669"/>
    <property type="project" value="UniProtKB-UniRule"/>
</dbReference>
<dbReference type="Proteomes" id="UP000253728">
    <property type="component" value="Unassembled WGS sequence"/>
</dbReference>
<dbReference type="HAMAP" id="MF_02033">
    <property type="entry name" value="FtsA"/>
    <property type="match status" value="1"/>
</dbReference>
<dbReference type="PANTHER" id="PTHR32432">
    <property type="entry name" value="CELL DIVISION PROTEIN FTSA-RELATED"/>
    <property type="match status" value="1"/>
</dbReference>
<dbReference type="EMBL" id="QMGS01000058">
    <property type="protein sequence ID" value="RMW85979.1"/>
    <property type="molecule type" value="Genomic_DNA"/>
</dbReference>
<dbReference type="InterPro" id="IPR050696">
    <property type="entry name" value="FtsA/MreB"/>
</dbReference>
<dbReference type="PIRSF" id="PIRSF003101">
    <property type="entry name" value="FtsA"/>
    <property type="match status" value="1"/>
</dbReference>
<comment type="similarity">
    <text evidence="5 6">Belongs to the FtsA/MreB family.</text>
</comment>
<dbReference type="AlphaFoldDB" id="A0A0K1N3G5"/>
<evidence type="ECO:0000256" key="2">
    <source>
        <dbReference type="ARBA" id="ARBA00022618"/>
    </source>
</evidence>
<reference evidence="10 12" key="2">
    <citation type="submission" date="2018-06" db="EMBL/GenBank/DDBJ databases">
        <authorList>
            <consortium name="Pathogen Informatics"/>
            <person name="Doyle S."/>
        </authorList>
    </citation>
    <scope>NUCLEOTIDE SEQUENCE [LARGE SCALE GENOMIC DNA]</scope>
    <source>
        <strain evidence="10 12">NCTC5908</strain>
    </source>
</reference>